<protein>
    <recommendedName>
        <fullName evidence="3">nitric oxide dioxygenase</fullName>
        <ecNumber evidence="3">1.14.12.17</ecNumber>
    </recommendedName>
</protein>
<feature type="domain" description="Globin" evidence="15">
    <location>
        <begin position="6"/>
        <end position="143"/>
    </location>
</feature>
<keyword evidence="18" id="KW-1185">Reference proteome</keyword>
<dbReference type="InterPro" id="IPR008333">
    <property type="entry name" value="Cbr1-like_FAD-bd_dom"/>
</dbReference>
<name>A0ABY8TE56_9HYPH</name>
<dbReference type="PROSITE" id="PS01033">
    <property type="entry name" value="GLOBIN"/>
    <property type="match status" value="1"/>
</dbReference>
<dbReference type="CDD" id="cd06184">
    <property type="entry name" value="flavohem_like_fad_nad_binding"/>
    <property type="match status" value="1"/>
</dbReference>
<evidence type="ECO:0000256" key="9">
    <source>
        <dbReference type="ARBA" id="ARBA00023004"/>
    </source>
</evidence>
<evidence type="ECO:0000313" key="17">
    <source>
        <dbReference type="EMBL" id="WHS95488.1"/>
    </source>
</evidence>
<dbReference type="Pfam" id="PF00970">
    <property type="entry name" value="FAD_binding_6"/>
    <property type="match status" value="1"/>
</dbReference>
<reference evidence="17 18" key="1">
    <citation type="submission" date="2023-03" db="EMBL/GenBank/DDBJ databases">
        <authorList>
            <person name="Menendez E."/>
            <person name="Kaur S."/>
            <person name="Flores-Felix J.D."/>
            <person name="diCenzo G.C."/>
            <person name="Peix A."/>
            <person name="Velazquez E."/>
        </authorList>
    </citation>
    <scope>NUCLEOTIDE SEQUENCE [LARGE SCALE GENOMIC DNA]</scope>
    <source>
        <strain evidence="17 18">CCBAU 71714</strain>
    </source>
</reference>
<dbReference type="GO" id="GO:0008941">
    <property type="term" value="F:nitric oxide dioxygenase NAD(P)H activity"/>
    <property type="evidence" value="ECO:0007669"/>
    <property type="project" value="UniProtKB-EC"/>
</dbReference>
<comment type="similarity">
    <text evidence="2">In the C-terminal section; belongs to the flavoprotein pyridine nucleotide cytochrome reductase family.</text>
</comment>
<dbReference type="Gene3D" id="2.40.30.10">
    <property type="entry name" value="Translation factors"/>
    <property type="match status" value="1"/>
</dbReference>
<evidence type="ECO:0000256" key="5">
    <source>
        <dbReference type="ARBA" id="ARBA00022617"/>
    </source>
</evidence>
<dbReference type="SUPFAM" id="SSF46458">
    <property type="entry name" value="Globin-like"/>
    <property type="match status" value="1"/>
</dbReference>
<evidence type="ECO:0000259" key="15">
    <source>
        <dbReference type="PROSITE" id="PS01033"/>
    </source>
</evidence>
<dbReference type="SUPFAM" id="SSF63380">
    <property type="entry name" value="Riboflavin synthase domain-like"/>
    <property type="match status" value="1"/>
</dbReference>
<proteinExistence type="inferred from homology"/>
<keyword evidence="14" id="KW-0813">Transport</keyword>
<feature type="domain" description="FAD-binding FR-type" evidence="16">
    <location>
        <begin position="157"/>
        <end position="262"/>
    </location>
</feature>
<evidence type="ECO:0000256" key="12">
    <source>
        <dbReference type="ARBA" id="ARBA00048649"/>
    </source>
</evidence>
<dbReference type="Proteomes" id="UP001233264">
    <property type="component" value="Chromosome"/>
</dbReference>
<comment type="similarity">
    <text evidence="14">Belongs to the globin family.</text>
</comment>
<evidence type="ECO:0000256" key="6">
    <source>
        <dbReference type="ARBA" id="ARBA00022621"/>
    </source>
</evidence>
<comment type="function">
    <text evidence="11">Is involved in NO detoxification in an aerobic process, termed nitric oxide dioxygenase (NOD) reaction that utilizes O(2) and NAD(P)H to convert NO to nitrate, which protects the bacterium from various noxious nitrogen compounds. Therefore, plays a central role in the inducible response to nitrosative stress.</text>
</comment>
<dbReference type="Pfam" id="PF00042">
    <property type="entry name" value="Globin"/>
    <property type="match status" value="1"/>
</dbReference>
<evidence type="ECO:0000313" key="18">
    <source>
        <dbReference type="Proteomes" id="UP001233264"/>
    </source>
</evidence>
<comment type="catalytic activity">
    <reaction evidence="13">
        <text>2 nitric oxide + NADPH + 2 O2 = 2 nitrate + NADP(+) + H(+)</text>
        <dbReference type="Rhea" id="RHEA:19465"/>
        <dbReference type="ChEBI" id="CHEBI:15378"/>
        <dbReference type="ChEBI" id="CHEBI:15379"/>
        <dbReference type="ChEBI" id="CHEBI:16480"/>
        <dbReference type="ChEBI" id="CHEBI:17632"/>
        <dbReference type="ChEBI" id="CHEBI:57783"/>
        <dbReference type="ChEBI" id="CHEBI:58349"/>
        <dbReference type="EC" id="1.14.12.17"/>
    </reaction>
</comment>
<keyword evidence="5 14" id="KW-0349">Heme</keyword>
<keyword evidence="4" id="KW-0216">Detoxification</keyword>
<evidence type="ECO:0000256" key="2">
    <source>
        <dbReference type="ARBA" id="ARBA00006401"/>
    </source>
</evidence>
<comment type="catalytic activity">
    <reaction evidence="12">
        <text>2 nitric oxide + NADH + 2 O2 = 2 nitrate + NAD(+) + H(+)</text>
        <dbReference type="Rhea" id="RHEA:19469"/>
        <dbReference type="ChEBI" id="CHEBI:15378"/>
        <dbReference type="ChEBI" id="CHEBI:15379"/>
        <dbReference type="ChEBI" id="CHEBI:16480"/>
        <dbReference type="ChEBI" id="CHEBI:17632"/>
        <dbReference type="ChEBI" id="CHEBI:57540"/>
        <dbReference type="ChEBI" id="CHEBI:57945"/>
        <dbReference type="EC" id="1.14.12.17"/>
    </reaction>
</comment>
<comment type="cofactor">
    <cofactor evidence="1">
        <name>heme b</name>
        <dbReference type="ChEBI" id="CHEBI:60344"/>
    </cofactor>
</comment>
<evidence type="ECO:0000256" key="3">
    <source>
        <dbReference type="ARBA" id="ARBA00012229"/>
    </source>
</evidence>
<evidence type="ECO:0000256" key="8">
    <source>
        <dbReference type="ARBA" id="ARBA00022857"/>
    </source>
</evidence>
<evidence type="ECO:0000256" key="13">
    <source>
        <dbReference type="ARBA" id="ARBA00049433"/>
    </source>
</evidence>
<dbReference type="Pfam" id="PF00175">
    <property type="entry name" value="NAD_binding_1"/>
    <property type="match status" value="1"/>
</dbReference>
<dbReference type="PROSITE" id="PS51384">
    <property type="entry name" value="FAD_FR"/>
    <property type="match status" value="1"/>
</dbReference>
<dbReference type="InterPro" id="IPR039261">
    <property type="entry name" value="FNR_nucleotide-bd"/>
</dbReference>
<dbReference type="EC" id="1.14.12.17" evidence="3"/>
<organism evidence="17 18">
    <name type="scientific">Sinorhizobium kummerowiae</name>
    <dbReference type="NCBI Taxonomy" id="158892"/>
    <lineage>
        <taxon>Bacteria</taxon>
        <taxon>Pseudomonadati</taxon>
        <taxon>Pseudomonadota</taxon>
        <taxon>Alphaproteobacteria</taxon>
        <taxon>Hyphomicrobiales</taxon>
        <taxon>Rhizobiaceae</taxon>
        <taxon>Sinorhizobium/Ensifer group</taxon>
        <taxon>Sinorhizobium</taxon>
    </lineage>
</organism>
<dbReference type="CDD" id="cd14781">
    <property type="entry name" value="FHb-globin_1"/>
    <property type="match status" value="1"/>
</dbReference>
<dbReference type="InterPro" id="IPR000971">
    <property type="entry name" value="Globin"/>
</dbReference>
<evidence type="ECO:0000256" key="7">
    <source>
        <dbReference type="ARBA" id="ARBA00022723"/>
    </source>
</evidence>
<dbReference type="SUPFAM" id="SSF52343">
    <property type="entry name" value="Ferredoxin reductase-like, C-terminal NADP-linked domain"/>
    <property type="match status" value="1"/>
</dbReference>
<dbReference type="InterPro" id="IPR017938">
    <property type="entry name" value="Riboflavin_synthase-like_b-brl"/>
</dbReference>
<dbReference type="PANTHER" id="PTHR43396">
    <property type="entry name" value="FLAVOHEMOPROTEIN"/>
    <property type="match status" value="1"/>
</dbReference>
<dbReference type="Gene3D" id="1.10.490.10">
    <property type="entry name" value="Globins"/>
    <property type="match status" value="1"/>
</dbReference>
<keyword evidence="17" id="KW-0560">Oxidoreductase</keyword>
<evidence type="ECO:0000256" key="14">
    <source>
        <dbReference type="RuleBase" id="RU000356"/>
    </source>
</evidence>
<dbReference type="PANTHER" id="PTHR43396:SF3">
    <property type="entry name" value="FLAVOHEMOPROTEIN"/>
    <property type="match status" value="1"/>
</dbReference>
<evidence type="ECO:0000259" key="16">
    <source>
        <dbReference type="PROSITE" id="PS51384"/>
    </source>
</evidence>
<dbReference type="InterPro" id="IPR017927">
    <property type="entry name" value="FAD-bd_FR_type"/>
</dbReference>
<accession>A0ABY8TE56</accession>
<dbReference type="EMBL" id="CP120365">
    <property type="protein sequence ID" value="WHS95488.1"/>
    <property type="molecule type" value="Genomic_DNA"/>
</dbReference>
<keyword evidence="8" id="KW-0521">NADP</keyword>
<evidence type="ECO:0000256" key="10">
    <source>
        <dbReference type="ARBA" id="ARBA00023027"/>
    </source>
</evidence>
<keyword evidence="9" id="KW-0408">Iron</keyword>
<dbReference type="NCBIfam" id="NF009805">
    <property type="entry name" value="PRK13289.1"/>
    <property type="match status" value="1"/>
</dbReference>
<evidence type="ECO:0000256" key="11">
    <source>
        <dbReference type="ARBA" id="ARBA00025094"/>
    </source>
</evidence>
<sequence>MSCHASCPPETIELVKQSVPALEAHGSDITKAMYARLFRDEHIKSLFNHANQGEGGSQVHALAAAILGYAKNIENLSALGPVIERIAHKHIGYHILPEHYPYVAEALLAAIQDILGDAATPALLNAWGEAYWFLADILKERESDLRADIESRSGGWNGWRRFTIAEKIRESDVVTSFILRPSDGGRVIRHRPGQYLTFRLPLSDRSLVKRNYSISCGPNDEYYRISVKREAAGQGGSLYFHDHANVGSEIEVTPPAGDFFLPEEPNAPVVLVSGGVGLTPMVSMLEAIAKDYPDLEAHFIHGALNSNTHAMDKHVRSLASAHDRVTVKTFYSNPAANDAAGLSHDHDGFITVDWLRSQTPFETSHFYLCGPKSFLRALVPALSKAGVSPDRVHFEFFGPADGCSSPDISMQSLSQRR</sequence>
<evidence type="ECO:0000256" key="1">
    <source>
        <dbReference type="ARBA" id="ARBA00001970"/>
    </source>
</evidence>
<dbReference type="InterPro" id="IPR009050">
    <property type="entry name" value="Globin-like_sf"/>
</dbReference>
<keyword evidence="10" id="KW-0520">NAD</keyword>
<dbReference type="InterPro" id="IPR001433">
    <property type="entry name" value="OxRdtase_FAD/NAD-bd"/>
</dbReference>
<dbReference type="InterPro" id="IPR012292">
    <property type="entry name" value="Globin/Proto"/>
</dbReference>
<gene>
    <name evidence="17" type="primary">hmpA</name>
    <name evidence="17" type="ORF">PZL22_001891</name>
</gene>
<evidence type="ECO:0000256" key="4">
    <source>
        <dbReference type="ARBA" id="ARBA00022575"/>
    </source>
</evidence>
<dbReference type="PRINTS" id="PR00410">
    <property type="entry name" value="PHEHYDRXLASE"/>
</dbReference>
<keyword evidence="7" id="KW-0479">Metal-binding</keyword>
<keyword evidence="6 14" id="KW-0561">Oxygen transport</keyword>
<dbReference type="Gene3D" id="3.40.50.80">
    <property type="entry name" value="Nucleotide-binding domain of ferredoxin-NADP reductase (FNR) module"/>
    <property type="match status" value="1"/>
</dbReference>